<evidence type="ECO:0000256" key="1">
    <source>
        <dbReference type="ARBA" id="ARBA00008761"/>
    </source>
</evidence>
<evidence type="ECO:0000259" key="7">
    <source>
        <dbReference type="Pfam" id="PF07282"/>
    </source>
</evidence>
<dbReference type="EMBL" id="AUZY01004396">
    <property type="protein sequence ID" value="EQD63656.1"/>
    <property type="molecule type" value="Genomic_DNA"/>
</dbReference>
<comment type="caution">
    <text evidence="8">The sequence shown here is derived from an EMBL/GenBank/DDBJ whole genome shotgun (WGS) entry which is preliminary data.</text>
</comment>
<sequence length="206" mass="23153">MHREIGGAPRSITISKTHSGKYYVSILAETTTETPEPVKIEPDSSIGMDVGITEFLTLSDGIQIGNPQNLKKSEKKLARRQRNLSRKKKGSNNRNKARIKVARMQEHIASQGMDFHNKVSDSLLKAYNTIIMEDLNVSGMMKNHHLARSIADAGWSSFLAMLKAKALSMWKNIIEIGRFDPSSKMCSHCGYVYNLKPSERTWTCPE</sequence>
<reference evidence="8" key="1">
    <citation type="submission" date="2013-08" db="EMBL/GenBank/DDBJ databases">
        <authorList>
            <person name="Mendez C."/>
            <person name="Richter M."/>
            <person name="Ferrer M."/>
            <person name="Sanchez J."/>
        </authorList>
    </citation>
    <scope>NUCLEOTIDE SEQUENCE</scope>
</reference>
<keyword evidence="2" id="KW-0815">Transposition</keyword>
<dbReference type="InterPro" id="IPR001959">
    <property type="entry name" value="Transposase"/>
</dbReference>
<evidence type="ECO:0000259" key="6">
    <source>
        <dbReference type="Pfam" id="PF01385"/>
    </source>
</evidence>
<evidence type="ECO:0000313" key="8">
    <source>
        <dbReference type="EMBL" id="EQD63656.1"/>
    </source>
</evidence>
<evidence type="ECO:0000256" key="5">
    <source>
        <dbReference type="SAM" id="MobiDB-lite"/>
    </source>
</evidence>
<evidence type="ECO:0000256" key="3">
    <source>
        <dbReference type="ARBA" id="ARBA00023125"/>
    </source>
</evidence>
<protein>
    <submittedName>
        <fullName evidence="8">IS605 OrfB family transposase</fullName>
    </submittedName>
</protein>
<feature type="domain" description="Cas12f1-like TNB" evidence="7">
    <location>
        <begin position="155"/>
        <end position="206"/>
    </location>
</feature>
<dbReference type="NCBIfam" id="NF040570">
    <property type="entry name" value="guided_TnpB"/>
    <property type="match status" value="1"/>
</dbReference>
<feature type="domain" description="Probable transposase IS891/IS1136/IS1341" evidence="6">
    <location>
        <begin position="35"/>
        <end position="143"/>
    </location>
</feature>
<dbReference type="InterPro" id="IPR010095">
    <property type="entry name" value="Cas12f1-like_TNB"/>
</dbReference>
<feature type="non-terminal residue" evidence="8">
    <location>
        <position position="206"/>
    </location>
</feature>
<reference evidence="8" key="2">
    <citation type="journal article" date="2014" name="ISME J.">
        <title>Microbial stratification in low pH oxic and suboxic macroscopic growths along an acid mine drainage.</title>
        <authorList>
            <person name="Mendez-Garcia C."/>
            <person name="Mesa V."/>
            <person name="Sprenger R.R."/>
            <person name="Richter M."/>
            <person name="Diez M.S."/>
            <person name="Solano J."/>
            <person name="Bargiela R."/>
            <person name="Golyshina O.V."/>
            <person name="Manteca A."/>
            <person name="Ramos J.L."/>
            <person name="Gallego J.R."/>
            <person name="Llorente I."/>
            <person name="Martins Dos Santos V.A."/>
            <person name="Jensen O.N."/>
            <person name="Pelaez A.I."/>
            <person name="Sanchez J."/>
            <person name="Ferrer M."/>
        </authorList>
    </citation>
    <scope>NUCLEOTIDE SEQUENCE</scope>
</reference>
<dbReference type="GO" id="GO:0006310">
    <property type="term" value="P:DNA recombination"/>
    <property type="evidence" value="ECO:0007669"/>
    <property type="project" value="UniProtKB-KW"/>
</dbReference>
<dbReference type="GO" id="GO:0032196">
    <property type="term" value="P:transposition"/>
    <property type="evidence" value="ECO:0007669"/>
    <property type="project" value="UniProtKB-KW"/>
</dbReference>
<feature type="compositionally biased region" description="Basic residues" evidence="5">
    <location>
        <begin position="77"/>
        <end position="96"/>
    </location>
</feature>
<evidence type="ECO:0000256" key="2">
    <source>
        <dbReference type="ARBA" id="ARBA00022578"/>
    </source>
</evidence>
<dbReference type="Pfam" id="PF01385">
    <property type="entry name" value="OrfB_IS605"/>
    <property type="match status" value="1"/>
</dbReference>
<dbReference type="GO" id="GO:0003677">
    <property type="term" value="F:DNA binding"/>
    <property type="evidence" value="ECO:0007669"/>
    <property type="project" value="UniProtKB-KW"/>
</dbReference>
<keyword evidence="3" id="KW-0238">DNA-binding</keyword>
<accession>T1ASW6</accession>
<keyword evidence="4" id="KW-0233">DNA recombination</keyword>
<proteinExistence type="inferred from homology"/>
<name>T1ASW6_9ZZZZ</name>
<dbReference type="Pfam" id="PF07282">
    <property type="entry name" value="Cas12f1-like_TNB"/>
    <property type="match status" value="1"/>
</dbReference>
<comment type="similarity">
    <text evidence="1">In the C-terminal section; belongs to the transposase 35 family.</text>
</comment>
<dbReference type="AlphaFoldDB" id="T1ASW6"/>
<organism evidence="8">
    <name type="scientific">mine drainage metagenome</name>
    <dbReference type="NCBI Taxonomy" id="410659"/>
    <lineage>
        <taxon>unclassified sequences</taxon>
        <taxon>metagenomes</taxon>
        <taxon>ecological metagenomes</taxon>
    </lineage>
</organism>
<evidence type="ECO:0000256" key="4">
    <source>
        <dbReference type="ARBA" id="ARBA00023172"/>
    </source>
</evidence>
<feature type="region of interest" description="Disordered" evidence="5">
    <location>
        <begin position="67"/>
        <end position="96"/>
    </location>
</feature>
<gene>
    <name evidence="8" type="ORF">B1B_06932</name>
</gene>